<dbReference type="RefSeq" id="WP_127932461.1">
    <property type="nucleotide sequence ID" value="NZ_SAUN01000001.1"/>
</dbReference>
<dbReference type="Gene3D" id="1.10.8.430">
    <property type="entry name" value="Helical domain of apoptotic protease-activating factors"/>
    <property type="match status" value="1"/>
</dbReference>
<dbReference type="SMART" id="SM00028">
    <property type="entry name" value="TPR"/>
    <property type="match status" value="5"/>
</dbReference>
<feature type="domain" description="Bacterial transcriptional activator" evidence="6">
    <location>
        <begin position="100"/>
        <end position="244"/>
    </location>
</feature>
<dbReference type="Pfam" id="PF13424">
    <property type="entry name" value="TPR_12"/>
    <property type="match status" value="2"/>
</dbReference>
<evidence type="ECO:0000256" key="4">
    <source>
        <dbReference type="ARBA" id="ARBA00023163"/>
    </source>
</evidence>
<sequence>MELEIKILGPWQVVAGGEPLRLAGQRRIGVLARLAVSAGLPVTAQQLVTDVWAGTWAATADKQLHIVVSKLRELLAPHVGGEIIETVPGGYVLTLPRDNIDAHLFIRLVRRARTARAHGAAAAADSLFRQALALWRGTALAEVTAPWAQIESTRLEEERLAAFEDHVDLRLATGRHHAVVPDLVPHVEANPLRERPRAQLMLALYRAARPSEALEVYQEGRRVAVAELGIEPGAELRKLHGAVLSRDPVLDLATPAQETVLGEPVAPAELPADTRAFTARTEEVAWLRDVLARPAQGVPAVAAIDGPGGIGKSALAVHAAHAVADRFTDGVVYVNLHGATAGLPPLSSIEALRQLLRSLGLDGTAVPAEPDEAAARYRSLTAACNLLVILDNALDAAQVRPLIPAGADCAVVVTSRDVLGSLDNAHHLHLAGLTDAEAVTLLARIAGPARVQAEPGAAERIIRLCGGLPLAVRIAGARLASRPDWALADLAERLADATRRLDTLQYADLAVRAGIAVSHQHLREEPAGQDAARVLTMLGLLDTPTHTPAATAALTGWPEHRAEAALDRLRNARLLESAGPSRYRLHDLIRLYTREQAARELPEPDRAAAVHRALHHYLATATTAGSCLHPASQVLLGRKADQPGVALTSAEEASRWVGEERDNLLAVAQQALDGPDPQTAVALAIRLHWPFCYQGWHTQLIGIYKAAIEAAGRCADRAGKAQIRSFLGWVHRDQGRYDDAISELERALAAWDRAGLPRRKIGALNTLGVTNTLVGRLDAALSHLGLALTFAEGSEQLGAEATIRNNRVHVYYRQGRMDEAVAEARAVVDLFSRERVSLMGEGTARDTLGDAYRHAGRLTEAVESYELAVKMLRESGYRLGEAVSRWWLGTTLHDLGRHDEARKAWRESLMLLRDARLLTPAEADDIDGQAVPETPRPIMNML</sequence>
<keyword evidence="4" id="KW-0804">Transcription</keyword>
<dbReference type="InterPro" id="IPR027417">
    <property type="entry name" value="P-loop_NTPase"/>
</dbReference>
<dbReference type="GO" id="GO:0006355">
    <property type="term" value="P:regulation of DNA-templated transcription"/>
    <property type="evidence" value="ECO:0007669"/>
    <property type="project" value="InterPro"/>
</dbReference>
<dbReference type="PANTHER" id="PTHR35807">
    <property type="entry name" value="TRANSCRIPTIONAL REGULATOR REDD-RELATED"/>
    <property type="match status" value="1"/>
</dbReference>
<keyword evidence="8" id="KW-1185">Reference proteome</keyword>
<comment type="caution">
    <text evidence="7">The sequence shown here is derived from an EMBL/GenBank/DDBJ whole genome shotgun (WGS) entry which is preliminary data.</text>
</comment>
<keyword evidence="3 7" id="KW-0238">DNA-binding</keyword>
<keyword evidence="2" id="KW-0805">Transcription regulation</keyword>
<dbReference type="GO" id="GO:0000160">
    <property type="term" value="P:phosphorelay signal transduction system"/>
    <property type="evidence" value="ECO:0007669"/>
    <property type="project" value="InterPro"/>
</dbReference>
<dbReference type="OrthoDB" id="5521887at2"/>
<dbReference type="CDD" id="cd15831">
    <property type="entry name" value="BTAD"/>
    <property type="match status" value="1"/>
</dbReference>
<dbReference type="SUPFAM" id="SSF52540">
    <property type="entry name" value="P-loop containing nucleoside triphosphate hydrolases"/>
    <property type="match status" value="1"/>
</dbReference>
<dbReference type="AlphaFoldDB" id="A0A438M3J2"/>
<accession>A0A438M3J2</accession>
<dbReference type="GO" id="GO:0043531">
    <property type="term" value="F:ADP binding"/>
    <property type="evidence" value="ECO:0007669"/>
    <property type="project" value="InterPro"/>
</dbReference>
<dbReference type="InterPro" id="IPR016032">
    <property type="entry name" value="Sig_transdc_resp-reg_C-effctor"/>
</dbReference>
<dbReference type="InterPro" id="IPR041664">
    <property type="entry name" value="AAA_16"/>
</dbReference>
<dbReference type="Gene3D" id="1.10.10.10">
    <property type="entry name" value="Winged helix-like DNA-binding domain superfamily/Winged helix DNA-binding domain"/>
    <property type="match status" value="1"/>
</dbReference>
<dbReference type="SUPFAM" id="SSF48452">
    <property type="entry name" value="TPR-like"/>
    <property type="match status" value="3"/>
</dbReference>
<dbReference type="InterPro" id="IPR001867">
    <property type="entry name" value="OmpR/PhoB-type_DNA-bd"/>
</dbReference>
<protein>
    <submittedName>
        <fullName evidence="7">DNA-binding SARP family transcriptional activator</fullName>
    </submittedName>
</protein>
<dbReference type="PRINTS" id="PR00364">
    <property type="entry name" value="DISEASERSIST"/>
</dbReference>
<gene>
    <name evidence="7" type="ORF">EDD27_2410</name>
</gene>
<dbReference type="InterPro" id="IPR051677">
    <property type="entry name" value="AfsR-DnrI-RedD_regulator"/>
</dbReference>
<name>A0A438M3J2_9ACTN</name>
<proteinExistence type="inferred from homology"/>
<evidence type="ECO:0000256" key="3">
    <source>
        <dbReference type="ARBA" id="ARBA00023125"/>
    </source>
</evidence>
<dbReference type="EMBL" id="SAUN01000001">
    <property type="protein sequence ID" value="RVX40023.1"/>
    <property type="molecule type" value="Genomic_DNA"/>
</dbReference>
<evidence type="ECO:0000313" key="8">
    <source>
        <dbReference type="Proteomes" id="UP000284824"/>
    </source>
</evidence>
<dbReference type="Proteomes" id="UP000284824">
    <property type="component" value="Unassembled WGS sequence"/>
</dbReference>
<evidence type="ECO:0000256" key="1">
    <source>
        <dbReference type="ARBA" id="ARBA00005820"/>
    </source>
</evidence>
<dbReference type="InterPro" id="IPR011990">
    <property type="entry name" value="TPR-like_helical_dom_sf"/>
</dbReference>
<dbReference type="PANTHER" id="PTHR35807:SF1">
    <property type="entry name" value="TRANSCRIPTIONAL REGULATOR REDD"/>
    <property type="match status" value="1"/>
</dbReference>
<dbReference type="Pfam" id="PF03704">
    <property type="entry name" value="BTAD"/>
    <property type="match status" value="1"/>
</dbReference>
<evidence type="ECO:0000259" key="5">
    <source>
        <dbReference type="SMART" id="SM00862"/>
    </source>
</evidence>
<evidence type="ECO:0000259" key="6">
    <source>
        <dbReference type="SMART" id="SM01043"/>
    </source>
</evidence>
<dbReference type="InterPro" id="IPR005158">
    <property type="entry name" value="BTAD"/>
</dbReference>
<evidence type="ECO:0000256" key="2">
    <source>
        <dbReference type="ARBA" id="ARBA00023015"/>
    </source>
</evidence>
<dbReference type="InterPro" id="IPR042197">
    <property type="entry name" value="Apaf_helical"/>
</dbReference>
<dbReference type="InterPro" id="IPR019734">
    <property type="entry name" value="TPR_rpt"/>
</dbReference>
<dbReference type="SUPFAM" id="SSF46894">
    <property type="entry name" value="C-terminal effector domain of the bipartite response regulators"/>
    <property type="match status" value="1"/>
</dbReference>
<dbReference type="Pfam" id="PF13191">
    <property type="entry name" value="AAA_16"/>
    <property type="match status" value="1"/>
</dbReference>
<reference evidence="7 8" key="1">
    <citation type="submission" date="2019-01" db="EMBL/GenBank/DDBJ databases">
        <title>Sequencing the genomes of 1000 actinobacteria strains.</title>
        <authorList>
            <person name="Klenk H.-P."/>
        </authorList>
    </citation>
    <scope>NUCLEOTIDE SEQUENCE [LARGE SCALE GENOMIC DNA]</scope>
    <source>
        <strain evidence="7 8">DSM 43925</strain>
    </source>
</reference>
<dbReference type="Gene3D" id="1.25.40.10">
    <property type="entry name" value="Tetratricopeptide repeat domain"/>
    <property type="match status" value="2"/>
</dbReference>
<feature type="domain" description="OmpR/PhoB-type" evidence="5">
    <location>
        <begin position="17"/>
        <end position="93"/>
    </location>
</feature>
<dbReference type="InterPro" id="IPR036388">
    <property type="entry name" value="WH-like_DNA-bd_sf"/>
</dbReference>
<dbReference type="SMART" id="SM01043">
    <property type="entry name" value="BTAD"/>
    <property type="match status" value="1"/>
</dbReference>
<evidence type="ECO:0000313" key="7">
    <source>
        <dbReference type="EMBL" id="RVX40023.1"/>
    </source>
</evidence>
<comment type="similarity">
    <text evidence="1">Belongs to the AfsR/DnrI/RedD regulatory family.</text>
</comment>
<dbReference type="Gene3D" id="3.40.50.300">
    <property type="entry name" value="P-loop containing nucleotide triphosphate hydrolases"/>
    <property type="match status" value="1"/>
</dbReference>
<dbReference type="GO" id="GO:0003677">
    <property type="term" value="F:DNA binding"/>
    <property type="evidence" value="ECO:0007669"/>
    <property type="project" value="UniProtKB-KW"/>
</dbReference>
<dbReference type="SMART" id="SM00862">
    <property type="entry name" value="Trans_reg_C"/>
    <property type="match status" value="1"/>
</dbReference>
<organism evidence="7 8">
    <name type="scientific">Nonomuraea polychroma</name>
    <dbReference type="NCBI Taxonomy" id="46176"/>
    <lineage>
        <taxon>Bacteria</taxon>
        <taxon>Bacillati</taxon>
        <taxon>Actinomycetota</taxon>
        <taxon>Actinomycetes</taxon>
        <taxon>Streptosporangiales</taxon>
        <taxon>Streptosporangiaceae</taxon>
        <taxon>Nonomuraea</taxon>
    </lineage>
</organism>